<accession>I3UDE5</accession>
<reference evidence="2" key="2">
    <citation type="journal article" date="2013" name="PLoS ONE">
        <title>Genome implosion elicits host-confinement in Alcaligenaceae: evidence from the comparative genomics of Tetrathiobacter kashmirensis, a pathogen in the making.</title>
        <authorList>
            <person name="Ghosh W."/>
            <person name="Alam M."/>
            <person name="Roy C."/>
            <person name="Pyne P."/>
            <person name="George A."/>
            <person name="Chakraborty R."/>
            <person name="Majumder S."/>
            <person name="Agarwal A."/>
            <person name="Chakraborty S."/>
            <person name="Majumdar S."/>
            <person name="Gupta S.K."/>
        </authorList>
    </citation>
    <scope>NUCLEOTIDE SEQUENCE [LARGE SCALE GENOMIC DNA]</scope>
    <source>
        <strain evidence="2">WT001</strain>
    </source>
</reference>
<dbReference type="KEGG" id="aka:TKWG_15020"/>
<evidence type="ECO:0000313" key="2">
    <source>
        <dbReference type="Proteomes" id="UP000005267"/>
    </source>
</evidence>
<name>I3UDE5_ADVKW</name>
<dbReference type="Proteomes" id="UP000005267">
    <property type="component" value="Chromosome"/>
</dbReference>
<reference evidence="1 2" key="1">
    <citation type="journal article" date="2011" name="J. Bacteriol.">
        <title>Whole-genome shotgun sequencing of the sulfur-oxidizing chemoautotroph Tetrathiobacter kashmirensis.</title>
        <authorList>
            <person name="Ghosh W."/>
            <person name="George A."/>
            <person name="Agarwal A."/>
            <person name="Raj P."/>
            <person name="Alam M."/>
            <person name="Pyne P."/>
            <person name="Das Gupta S.K."/>
        </authorList>
    </citation>
    <scope>NUCLEOTIDE SEQUENCE [LARGE SCALE GENOMIC DNA]</scope>
    <source>
        <strain evidence="1 2">WT001</strain>
    </source>
</reference>
<sequence length="104" mass="11982">MVGYGDWRPVKSETASVLVSCAGKGLHEPATQRWSPGPIAPIAPIAIDIAGYHDYYRIKSGQRFLSWPAFAPMPDCTNRWFRERRANHAMHKINVKSWRQKWQM</sequence>
<proteinExistence type="predicted"/>
<protein>
    <submittedName>
        <fullName evidence="1">Uncharacterized protein</fullName>
    </submittedName>
</protein>
<organism evidence="1 2">
    <name type="scientific">Advenella kashmirensis (strain DSM 17095 / LMG 22695 / WT001)</name>
    <name type="common">Tetrathiobacter kashmirensis</name>
    <dbReference type="NCBI Taxonomy" id="1036672"/>
    <lineage>
        <taxon>Bacteria</taxon>
        <taxon>Pseudomonadati</taxon>
        <taxon>Pseudomonadota</taxon>
        <taxon>Betaproteobacteria</taxon>
        <taxon>Burkholderiales</taxon>
        <taxon>Alcaligenaceae</taxon>
    </lineage>
</organism>
<gene>
    <name evidence="1" type="ordered locus">TKWG_15020</name>
</gene>
<dbReference type="STRING" id="1036672.TKWG_15020"/>
<dbReference type="HOGENOM" id="CLU_2244208_0_0_4"/>
<dbReference type="EMBL" id="CP003555">
    <property type="protein sequence ID" value="AFK63033.1"/>
    <property type="molecule type" value="Genomic_DNA"/>
</dbReference>
<keyword evidence="2" id="KW-1185">Reference proteome</keyword>
<evidence type="ECO:0000313" key="1">
    <source>
        <dbReference type="EMBL" id="AFK63033.1"/>
    </source>
</evidence>
<dbReference type="AlphaFoldDB" id="I3UDE5"/>